<reference evidence="2 3" key="1">
    <citation type="journal article" date="2019" name="Int. J. Syst. Evol. Microbiol.">
        <title>The Global Catalogue of Microorganisms (GCM) 10K type strain sequencing project: providing services to taxonomists for standard genome sequencing and annotation.</title>
        <authorList>
            <consortium name="The Broad Institute Genomics Platform"/>
            <consortium name="The Broad Institute Genome Sequencing Center for Infectious Disease"/>
            <person name="Wu L."/>
            <person name="Ma J."/>
        </authorList>
    </citation>
    <scope>NUCLEOTIDE SEQUENCE [LARGE SCALE GENOMIC DNA]</scope>
    <source>
        <strain evidence="2 3">JCM 4395</strain>
    </source>
</reference>
<feature type="region of interest" description="Disordered" evidence="1">
    <location>
        <begin position="28"/>
        <end position="53"/>
    </location>
</feature>
<name>A0ABN3LUG5_STRLO</name>
<evidence type="ECO:0000313" key="2">
    <source>
        <dbReference type="EMBL" id="GAA2489756.1"/>
    </source>
</evidence>
<dbReference type="EMBL" id="BAAASG010000007">
    <property type="protein sequence ID" value="GAA2489756.1"/>
    <property type="molecule type" value="Genomic_DNA"/>
</dbReference>
<protein>
    <submittedName>
        <fullName evidence="2">Uncharacterized protein</fullName>
    </submittedName>
</protein>
<keyword evidence="3" id="KW-1185">Reference proteome</keyword>
<gene>
    <name evidence="2" type="ORF">GCM10010276_30880</name>
</gene>
<evidence type="ECO:0000256" key="1">
    <source>
        <dbReference type="SAM" id="MobiDB-lite"/>
    </source>
</evidence>
<organism evidence="2 3">
    <name type="scientific">Streptomyces longisporus</name>
    <dbReference type="NCBI Taxonomy" id="1948"/>
    <lineage>
        <taxon>Bacteria</taxon>
        <taxon>Bacillati</taxon>
        <taxon>Actinomycetota</taxon>
        <taxon>Actinomycetes</taxon>
        <taxon>Kitasatosporales</taxon>
        <taxon>Streptomycetaceae</taxon>
        <taxon>Streptomyces</taxon>
    </lineage>
</organism>
<proteinExistence type="predicted"/>
<sequence length="53" mass="6074">MEHGTGARATGARRIRWKALKGPIARLGVHEHPMAEHDGMHRDHYERQSRAYA</sequence>
<dbReference type="Proteomes" id="UP001501777">
    <property type="component" value="Unassembled WGS sequence"/>
</dbReference>
<accession>A0ABN3LUG5</accession>
<evidence type="ECO:0000313" key="3">
    <source>
        <dbReference type="Proteomes" id="UP001501777"/>
    </source>
</evidence>
<comment type="caution">
    <text evidence="2">The sequence shown here is derived from an EMBL/GenBank/DDBJ whole genome shotgun (WGS) entry which is preliminary data.</text>
</comment>